<dbReference type="AlphaFoldDB" id="A0A2T4A2R5"/>
<proteinExistence type="predicted"/>
<feature type="non-terminal residue" evidence="1">
    <location>
        <position position="1"/>
    </location>
</feature>
<accession>A0A2T4A2R5</accession>
<dbReference type="GeneID" id="36630293"/>
<dbReference type="Proteomes" id="UP000241690">
    <property type="component" value="Unassembled WGS sequence"/>
</dbReference>
<gene>
    <name evidence="1" type="ORF">M431DRAFT_66771</name>
</gene>
<evidence type="ECO:0000313" key="2">
    <source>
        <dbReference type="Proteomes" id="UP000241690"/>
    </source>
</evidence>
<keyword evidence="2" id="KW-1185">Reference proteome</keyword>
<organism evidence="1 2">
    <name type="scientific">Trichoderma harzianum CBS 226.95</name>
    <dbReference type="NCBI Taxonomy" id="983964"/>
    <lineage>
        <taxon>Eukaryota</taxon>
        <taxon>Fungi</taxon>
        <taxon>Dikarya</taxon>
        <taxon>Ascomycota</taxon>
        <taxon>Pezizomycotina</taxon>
        <taxon>Sordariomycetes</taxon>
        <taxon>Hypocreomycetidae</taxon>
        <taxon>Hypocreales</taxon>
        <taxon>Hypocreaceae</taxon>
        <taxon>Trichoderma</taxon>
    </lineage>
</organism>
<reference evidence="1 2" key="1">
    <citation type="submission" date="2016-07" db="EMBL/GenBank/DDBJ databases">
        <title>Multiple horizontal gene transfer events from other fungi enriched the ability of initially mycotrophic Trichoderma (Ascomycota) to feed on dead plant biomass.</title>
        <authorList>
            <consortium name="DOE Joint Genome Institute"/>
            <person name="Aerts A."/>
            <person name="Atanasova L."/>
            <person name="Chenthamara K."/>
            <person name="Zhang J."/>
            <person name="Grujic M."/>
            <person name="Henrissat B."/>
            <person name="Kuo A."/>
            <person name="Salamov A."/>
            <person name="Lipzen A."/>
            <person name="Labutti K."/>
            <person name="Barry K."/>
            <person name="Miao Y."/>
            <person name="Rahimi M.J."/>
            <person name="Shen Q."/>
            <person name="Grigoriev I.V."/>
            <person name="Kubicek C.P."/>
            <person name="Druzhinina I.S."/>
        </authorList>
    </citation>
    <scope>NUCLEOTIDE SEQUENCE [LARGE SCALE GENOMIC DNA]</scope>
    <source>
        <strain evidence="1 2">CBS 226.95</strain>
    </source>
</reference>
<sequence>HIEHQPIPGRTFIIRTREKPHRILSLKGGKLEFRDRLNPAWGVYWYCHKNGHWHLFSNTTSDTSLGYDESGRILAMKTCYKEDEFFVPIRQEGGGYILHTFHPDQRKLRQVAIAEDLFGNLLRERDKGGTPLDFI</sequence>
<dbReference type="EMBL" id="KZ679686">
    <property type="protein sequence ID" value="PTB51365.1"/>
    <property type="molecule type" value="Genomic_DNA"/>
</dbReference>
<feature type="non-terminal residue" evidence="1">
    <location>
        <position position="135"/>
    </location>
</feature>
<evidence type="ECO:0000313" key="1">
    <source>
        <dbReference type="EMBL" id="PTB51365.1"/>
    </source>
</evidence>
<dbReference type="RefSeq" id="XP_024771042.1">
    <property type="nucleotide sequence ID" value="XM_024921710.1"/>
</dbReference>
<protein>
    <submittedName>
        <fullName evidence="1">Uncharacterized protein</fullName>
    </submittedName>
</protein>
<name>A0A2T4A2R5_TRIHA</name>